<dbReference type="EMBL" id="JADBEB010000001">
    <property type="protein sequence ID" value="MBE1489165.1"/>
    <property type="molecule type" value="Genomic_DNA"/>
</dbReference>
<organism evidence="3 4">
    <name type="scientific">Plantactinospora soyae</name>
    <dbReference type="NCBI Taxonomy" id="1544732"/>
    <lineage>
        <taxon>Bacteria</taxon>
        <taxon>Bacillati</taxon>
        <taxon>Actinomycetota</taxon>
        <taxon>Actinomycetes</taxon>
        <taxon>Micromonosporales</taxon>
        <taxon>Micromonosporaceae</taxon>
        <taxon>Plantactinospora</taxon>
    </lineage>
</organism>
<feature type="domain" description="DUF6444" evidence="2">
    <location>
        <begin position="12"/>
        <end position="77"/>
    </location>
</feature>
<dbReference type="RefSeq" id="WP_192768678.1">
    <property type="nucleotide sequence ID" value="NZ_JADBEB010000001.1"/>
</dbReference>
<proteinExistence type="predicted"/>
<dbReference type="PANTHER" id="PTHR33678:SF1">
    <property type="entry name" value="BLL1576 PROTEIN"/>
    <property type="match status" value="1"/>
</dbReference>
<evidence type="ECO:0000313" key="3">
    <source>
        <dbReference type="EMBL" id="MBE1489165.1"/>
    </source>
</evidence>
<dbReference type="Proteomes" id="UP000649753">
    <property type="component" value="Unassembled WGS sequence"/>
</dbReference>
<protein>
    <submittedName>
        <fullName evidence="3">Transposase</fullName>
    </submittedName>
</protein>
<comment type="caution">
    <text evidence="3">The sequence shown here is derived from an EMBL/GenBank/DDBJ whole genome shotgun (WGS) entry which is preliminary data.</text>
</comment>
<dbReference type="Pfam" id="PF20042">
    <property type="entry name" value="DUF6444"/>
    <property type="match status" value="1"/>
</dbReference>
<dbReference type="InterPro" id="IPR045618">
    <property type="entry name" value="DUF6444"/>
</dbReference>
<accession>A0A927QYF4</accession>
<evidence type="ECO:0000256" key="1">
    <source>
        <dbReference type="SAM" id="MobiDB-lite"/>
    </source>
</evidence>
<dbReference type="InterPro" id="IPR052344">
    <property type="entry name" value="Transposase-related"/>
</dbReference>
<gene>
    <name evidence="3" type="ORF">H4W31_004803</name>
</gene>
<evidence type="ECO:0000259" key="2">
    <source>
        <dbReference type="Pfam" id="PF20042"/>
    </source>
</evidence>
<reference evidence="3" key="1">
    <citation type="submission" date="2020-10" db="EMBL/GenBank/DDBJ databases">
        <title>Sequencing the genomes of 1000 actinobacteria strains.</title>
        <authorList>
            <person name="Klenk H.-P."/>
        </authorList>
    </citation>
    <scope>NUCLEOTIDE SEQUENCE</scope>
    <source>
        <strain evidence="3">DSM 46832</strain>
    </source>
</reference>
<name>A0A927QYF4_9ACTN</name>
<dbReference type="AlphaFoldDB" id="A0A927QYF4"/>
<feature type="region of interest" description="Disordered" evidence="1">
    <location>
        <begin position="33"/>
        <end position="87"/>
    </location>
</feature>
<keyword evidence="4" id="KW-1185">Reference proteome</keyword>
<sequence>MELLERLAALEKLVAAPDARIEALEAENAELRRRLGQTPRNSNMPPSSQGLDKPVPKSLRGRSGRRAGGQGGHEGRTLRQVDDPDETVRHEQTACAGCGDGLVGAAVVAVTRRQVFEIPQVKARVVEHHLVARRCGCTVVTRAAAPDGVDAPVQYGPRLRRTQTTHTIYLDPLTYQLLTAWLQERQRRWPMTQNPYLMINPHTALDDRCPPIAAEAIRDRLRPTGLLPSRLRIDRILHEAAVTADPVHLIRLFGLSVKTAMRYLRSAHAERGAVIPR</sequence>
<feature type="compositionally biased region" description="Polar residues" evidence="1">
    <location>
        <begin position="38"/>
        <end position="50"/>
    </location>
</feature>
<dbReference type="PANTHER" id="PTHR33678">
    <property type="entry name" value="BLL1576 PROTEIN"/>
    <property type="match status" value="1"/>
</dbReference>
<feature type="compositionally biased region" description="Basic and acidic residues" evidence="1">
    <location>
        <begin position="73"/>
        <end position="87"/>
    </location>
</feature>
<evidence type="ECO:0000313" key="4">
    <source>
        <dbReference type="Proteomes" id="UP000649753"/>
    </source>
</evidence>